<evidence type="ECO:0000313" key="9">
    <source>
        <dbReference type="Proteomes" id="UP000229371"/>
    </source>
</evidence>
<dbReference type="GO" id="GO:0008932">
    <property type="term" value="F:lytic endotransglycosylase activity"/>
    <property type="evidence" value="ECO:0007669"/>
    <property type="project" value="UniProtKB-UniRule"/>
</dbReference>
<evidence type="ECO:0000256" key="5">
    <source>
        <dbReference type="ARBA" id="ARBA00023239"/>
    </source>
</evidence>
<accession>A0A2M7RMY0</accession>
<gene>
    <name evidence="7" type="primary">mltG</name>
    <name evidence="8" type="ORF">COY61_01455</name>
</gene>
<comment type="subcellular location">
    <subcellularLocation>
        <location evidence="7">Cell membrane</location>
        <topology evidence="7">Single-pass membrane protein</topology>
    </subcellularLocation>
</comment>
<evidence type="ECO:0000256" key="4">
    <source>
        <dbReference type="ARBA" id="ARBA00023136"/>
    </source>
</evidence>
<keyword evidence="6 7" id="KW-0961">Cell wall biogenesis/degradation</keyword>
<evidence type="ECO:0000313" key="8">
    <source>
        <dbReference type="EMBL" id="PIZ00839.1"/>
    </source>
</evidence>
<evidence type="ECO:0000256" key="1">
    <source>
        <dbReference type="ARBA" id="ARBA00022475"/>
    </source>
</evidence>
<proteinExistence type="inferred from homology"/>
<reference evidence="9" key="1">
    <citation type="submission" date="2017-09" db="EMBL/GenBank/DDBJ databases">
        <title>Depth-based differentiation of microbial function through sediment-hosted aquifers and enrichment of novel symbionts in the deep terrestrial subsurface.</title>
        <authorList>
            <person name="Probst A.J."/>
            <person name="Ladd B."/>
            <person name="Jarett J.K."/>
            <person name="Geller-Mcgrath D.E."/>
            <person name="Sieber C.M.K."/>
            <person name="Emerson J.B."/>
            <person name="Anantharaman K."/>
            <person name="Thomas B.C."/>
            <person name="Malmstrom R."/>
            <person name="Stieglmeier M."/>
            <person name="Klingl A."/>
            <person name="Woyke T."/>
            <person name="Ryan C.M."/>
            <person name="Banfield J.F."/>
        </authorList>
    </citation>
    <scope>NUCLEOTIDE SEQUENCE [LARGE SCALE GENOMIC DNA]</scope>
</reference>
<organism evidence="8 9">
    <name type="scientific">bacterium (Candidatus Gribaldobacteria) CG_4_10_14_0_8_um_filter_33_9</name>
    <dbReference type="NCBI Taxonomy" id="2014266"/>
    <lineage>
        <taxon>Bacteria</taxon>
        <taxon>Candidatus Gribaldobacteria</taxon>
    </lineage>
</organism>
<dbReference type="Gene3D" id="3.30.1490.480">
    <property type="entry name" value="Endolytic murein transglycosylase"/>
    <property type="match status" value="1"/>
</dbReference>
<keyword evidence="2 7" id="KW-0812">Transmembrane</keyword>
<comment type="caution">
    <text evidence="8">The sequence shown here is derived from an EMBL/GenBank/DDBJ whole genome shotgun (WGS) entry which is preliminary data.</text>
</comment>
<comment type="similarity">
    <text evidence="7">Belongs to the transglycosylase MltG family.</text>
</comment>
<keyword evidence="5 7" id="KW-0456">Lyase</keyword>
<dbReference type="GO" id="GO:0071555">
    <property type="term" value="P:cell wall organization"/>
    <property type="evidence" value="ECO:0007669"/>
    <property type="project" value="UniProtKB-KW"/>
</dbReference>
<dbReference type="GO" id="GO:0005886">
    <property type="term" value="C:plasma membrane"/>
    <property type="evidence" value="ECO:0007669"/>
    <property type="project" value="UniProtKB-SubCell"/>
</dbReference>
<feature type="site" description="Important for catalytic activity" evidence="7">
    <location>
        <position position="196"/>
    </location>
</feature>
<feature type="transmembrane region" description="Helical" evidence="7">
    <location>
        <begin position="12"/>
        <end position="30"/>
    </location>
</feature>
<evidence type="ECO:0000256" key="6">
    <source>
        <dbReference type="ARBA" id="ARBA00023316"/>
    </source>
</evidence>
<dbReference type="HAMAP" id="MF_02065">
    <property type="entry name" value="MltG"/>
    <property type="match status" value="1"/>
</dbReference>
<dbReference type="GO" id="GO:0009252">
    <property type="term" value="P:peptidoglycan biosynthetic process"/>
    <property type="evidence" value="ECO:0007669"/>
    <property type="project" value="UniProtKB-UniRule"/>
</dbReference>
<dbReference type="Proteomes" id="UP000229371">
    <property type="component" value="Unassembled WGS sequence"/>
</dbReference>
<dbReference type="PANTHER" id="PTHR30518:SF2">
    <property type="entry name" value="ENDOLYTIC MUREIN TRANSGLYCOSYLASE"/>
    <property type="match status" value="1"/>
</dbReference>
<dbReference type="PANTHER" id="PTHR30518">
    <property type="entry name" value="ENDOLYTIC MUREIN TRANSGLYCOSYLASE"/>
    <property type="match status" value="1"/>
</dbReference>
<dbReference type="InterPro" id="IPR003770">
    <property type="entry name" value="MLTG-like"/>
</dbReference>
<evidence type="ECO:0000256" key="2">
    <source>
        <dbReference type="ARBA" id="ARBA00022692"/>
    </source>
</evidence>
<keyword evidence="3 7" id="KW-1133">Transmembrane helix</keyword>
<keyword evidence="1 7" id="KW-1003">Cell membrane</keyword>
<comment type="function">
    <text evidence="7">Functions as a peptidoglycan terminase that cleaves nascent peptidoglycan strands endolytically to terminate their elongation.</text>
</comment>
<dbReference type="EC" id="4.2.2.29" evidence="7"/>
<dbReference type="Gene3D" id="3.30.160.60">
    <property type="entry name" value="Classic Zinc Finger"/>
    <property type="match status" value="1"/>
</dbReference>
<evidence type="ECO:0000256" key="7">
    <source>
        <dbReference type="HAMAP-Rule" id="MF_02065"/>
    </source>
</evidence>
<name>A0A2M7RMY0_9BACT</name>
<sequence>MMFLFKKKSRSIAIFLFLFFLIFYFFYFLYLPVDKGFTEKVFKIEKGKSPFQIAENLEKQGLVKNKFIFTSYLILTGKYNKVQAGYYFLNSSMNIPKIVKKIVLGETAKIKITIPEGFTILQIEEKIGLKLPGENLQGFLFPDTYQLAFGFSGEEMNKKMRDGFEKKLTPDLREKIKKQNKTIFEIITMASLIEKEVRTFKDKKMISGILWKRLKIDMPLQVDVAIETYQKIGLPENPICNPGMESILAAIYPEDNEYWYYLSTFEGETIFSKTLEQHNKAKAKYLK</sequence>
<evidence type="ECO:0000256" key="3">
    <source>
        <dbReference type="ARBA" id="ARBA00022989"/>
    </source>
</evidence>
<comment type="catalytic activity">
    <reaction evidence="7">
        <text>a peptidoglycan chain = a peptidoglycan chain with N-acetyl-1,6-anhydromuramyl-[peptide] at the reducing end + a peptidoglycan chain with N-acetylglucosamine at the non-reducing end.</text>
        <dbReference type="EC" id="4.2.2.29"/>
    </reaction>
</comment>
<dbReference type="Pfam" id="PF02618">
    <property type="entry name" value="YceG"/>
    <property type="match status" value="2"/>
</dbReference>
<keyword evidence="4 7" id="KW-0472">Membrane</keyword>
<dbReference type="EMBL" id="PFMI01000037">
    <property type="protein sequence ID" value="PIZ00839.1"/>
    <property type="molecule type" value="Genomic_DNA"/>
</dbReference>
<dbReference type="AlphaFoldDB" id="A0A2M7RMY0"/>
<protein>
    <recommendedName>
        <fullName evidence="7">Endolytic murein transglycosylase</fullName>
        <ecNumber evidence="7">4.2.2.29</ecNumber>
    </recommendedName>
    <alternativeName>
        <fullName evidence="7">Peptidoglycan lytic transglycosylase</fullName>
    </alternativeName>
    <alternativeName>
        <fullName evidence="7">Peptidoglycan polymerization terminase</fullName>
    </alternativeName>
</protein>